<dbReference type="InterPro" id="IPR015378">
    <property type="entry name" value="Transposase-like_Mu_C"/>
</dbReference>
<comment type="caution">
    <text evidence="2">The sequence shown here is derived from an EMBL/GenBank/DDBJ whole genome shotgun (WGS) entry which is preliminary data.</text>
</comment>
<dbReference type="AlphaFoldDB" id="A0A6B0Y1K5"/>
<dbReference type="InterPro" id="IPR009057">
    <property type="entry name" value="Homeodomain-like_sf"/>
</dbReference>
<sequence length="423" mass="47131">MSQNTEKHRLDVAMFRYRVIAPLIDLAGPARMAEVRRLAGKPWVIPGTSRTRVAQGTILHWQRAWRRGGLDALKPGPRSDRGKSRRLTVEAAELLISIRRDHPELSVRDVVARAEQTDGFSDPVSLSAAYRLFHAEGLMAPERTPPGLRRFAHAHAGDLWQSDIMHGPKCGDGRRRRKTYMIVMIDDATRIVPWSAFAFSEGINDFLPVFRQALLRRGIPGKLFVDNGSAYRSRRLDLVCARLGIALIHARPYHAAGKGKAERYIRTVRQRFLPGLEAADTASLDILNRRLAAWVEGEYHHTPHRGLEGMTPADAWAAKALDVRLVDGSVDLDDLFLDEAVRKVSKDRVVSLRKQFYEVDAGLVGQKVTLRFDPAAPPGRPILVVADGEDAGQAWPLDLNANARVKRDSAISFSSIDTDDGED</sequence>
<protein>
    <submittedName>
        <fullName evidence="2">DDE-type integrase/transposase/recombinase</fullName>
    </submittedName>
</protein>
<organism evidence="2">
    <name type="scientific">Boseongicola sp. SB0664_bin_43</name>
    <dbReference type="NCBI Taxonomy" id="2604844"/>
    <lineage>
        <taxon>Bacteria</taxon>
        <taxon>Pseudomonadati</taxon>
        <taxon>Pseudomonadota</taxon>
        <taxon>Alphaproteobacteria</taxon>
        <taxon>Rhodobacterales</taxon>
        <taxon>Paracoccaceae</taxon>
        <taxon>Boseongicola</taxon>
    </lineage>
</organism>
<dbReference type="Pfam" id="PF13565">
    <property type="entry name" value="HTH_32"/>
    <property type="match status" value="1"/>
</dbReference>
<proteinExistence type="predicted"/>
<dbReference type="SUPFAM" id="SSF53098">
    <property type="entry name" value="Ribonuclease H-like"/>
    <property type="match status" value="1"/>
</dbReference>
<dbReference type="PANTHER" id="PTHR35004">
    <property type="entry name" value="TRANSPOSASE RV3428C-RELATED"/>
    <property type="match status" value="1"/>
</dbReference>
<evidence type="ECO:0000259" key="1">
    <source>
        <dbReference type="PROSITE" id="PS50994"/>
    </source>
</evidence>
<dbReference type="PROSITE" id="PS50994">
    <property type="entry name" value="INTEGRASE"/>
    <property type="match status" value="1"/>
</dbReference>
<dbReference type="Pfam" id="PF00665">
    <property type="entry name" value="rve"/>
    <property type="match status" value="1"/>
</dbReference>
<dbReference type="PANTHER" id="PTHR35004:SF6">
    <property type="entry name" value="TRANSPOSASE"/>
    <property type="match status" value="1"/>
</dbReference>
<dbReference type="Pfam" id="PF09299">
    <property type="entry name" value="Mu-transpos_C"/>
    <property type="match status" value="1"/>
</dbReference>
<dbReference type="Gene3D" id="3.30.420.10">
    <property type="entry name" value="Ribonuclease H-like superfamily/Ribonuclease H"/>
    <property type="match status" value="1"/>
</dbReference>
<name>A0A6B0Y1K5_9RHOB</name>
<dbReference type="InterPro" id="IPR036397">
    <property type="entry name" value="RNaseH_sf"/>
</dbReference>
<dbReference type="GO" id="GO:0015074">
    <property type="term" value="P:DNA integration"/>
    <property type="evidence" value="ECO:0007669"/>
    <property type="project" value="InterPro"/>
</dbReference>
<dbReference type="SUPFAM" id="SSF46689">
    <property type="entry name" value="Homeodomain-like"/>
    <property type="match status" value="1"/>
</dbReference>
<evidence type="ECO:0000313" key="2">
    <source>
        <dbReference type="EMBL" id="MXY33822.1"/>
    </source>
</evidence>
<dbReference type="EMBL" id="VXRY01000279">
    <property type="protein sequence ID" value="MXY33822.1"/>
    <property type="molecule type" value="Genomic_DNA"/>
</dbReference>
<feature type="domain" description="Integrase catalytic" evidence="1">
    <location>
        <begin position="142"/>
        <end position="320"/>
    </location>
</feature>
<gene>
    <name evidence="2" type="ORF">F4Y60_06985</name>
</gene>
<dbReference type="GO" id="GO:0003676">
    <property type="term" value="F:nucleic acid binding"/>
    <property type="evidence" value="ECO:0007669"/>
    <property type="project" value="InterPro"/>
</dbReference>
<dbReference type="InterPro" id="IPR001584">
    <property type="entry name" value="Integrase_cat-core"/>
</dbReference>
<dbReference type="InterPro" id="IPR012337">
    <property type="entry name" value="RNaseH-like_sf"/>
</dbReference>
<accession>A0A6B0Y1K5</accession>
<reference evidence="2" key="1">
    <citation type="submission" date="2019-09" db="EMBL/GenBank/DDBJ databases">
        <title>Characterisation of the sponge microbiome using genome-centric metagenomics.</title>
        <authorList>
            <person name="Engelberts J.P."/>
            <person name="Robbins S.J."/>
            <person name="De Goeij J.M."/>
            <person name="Aranda M."/>
            <person name="Bell S.C."/>
            <person name="Webster N.S."/>
        </authorList>
    </citation>
    <scope>NUCLEOTIDE SEQUENCE</scope>
    <source>
        <strain evidence="2">SB0664_bin_43</strain>
    </source>
</reference>